<keyword evidence="6" id="KW-0269">Exonuclease</keyword>
<dbReference type="GO" id="GO:0006281">
    <property type="term" value="P:DNA repair"/>
    <property type="evidence" value="ECO:0007669"/>
    <property type="project" value="UniProtKB-KW"/>
</dbReference>
<keyword evidence="1" id="KW-0540">Nuclease</keyword>
<evidence type="ECO:0000259" key="10">
    <source>
        <dbReference type="PROSITE" id="PS51217"/>
    </source>
</evidence>
<dbReference type="PROSITE" id="PS51217">
    <property type="entry name" value="UVRD_HELICASE_CTER"/>
    <property type="match status" value="1"/>
</dbReference>
<dbReference type="RefSeq" id="WP_123807196.1">
    <property type="nucleotide sequence ID" value="NZ_RKRK01000002.1"/>
</dbReference>
<dbReference type="PANTHER" id="PTHR30591:SF1">
    <property type="entry name" value="RECBCD ENZYME SUBUNIT RECC"/>
    <property type="match status" value="1"/>
</dbReference>
<gene>
    <name evidence="11" type="ORF">EDD62_0208</name>
</gene>
<keyword evidence="4" id="KW-0378">Hydrolase</keyword>
<dbReference type="GO" id="GO:0004527">
    <property type="term" value="F:exonuclease activity"/>
    <property type="evidence" value="ECO:0007669"/>
    <property type="project" value="UniProtKB-KW"/>
</dbReference>
<evidence type="ECO:0000313" key="11">
    <source>
        <dbReference type="EMBL" id="RPF57587.1"/>
    </source>
</evidence>
<dbReference type="OrthoDB" id="9758506at2"/>
<evidence type="ECO:0000256" key="4">
    <source>
        <dbReference type="ARBA" id="ARBA00022801"/>
    </source>
</evidence>
<keyword evidence="9" id="KW-0234">DNA repair</keyword>
<dbReference type="InterPro" id="IPR027417">
    <property type="entry name" value="P-loop_NTPase"/>
</dbReference>
<proteinExistence type="predicted"/>
<feature type="domain" description="UvrD-like helicase C-terminal" evidence="10">
    <location>
        <begin position="267"/>
        <end position="572"/>
    </location>
</feature>
<dbReference type="GO" id="GO:0005524">
    <property type="term" value="F:ATP binding"/>
    <property type="evidence" value="ECO:0007669"/>
    <property type="project" value="UniProtKB-KW"/>
</dbReference>
<dbReference type="GO" id="GO:0004386">
    <property type="term" value="F:helicase activity"/>
    <property type="evidence" value="ECO:0007669"/>
    <property type="project" value="UniProtKB-KW"/>
</dbReference>
<evidence type="ECO:0000313" key="12">
    <source>
        <dbReference type="Proteomes" id="UP000277108"/>
    </source>
</evidence>
<evidence type="ECO:0000256" key="8">
    <source>
        <dbReference type="ARBA" id="ARBA00023125"/>
    </source>
</evidence>
<dbReference type="InterPro" id="IPR049035">
    <property type="entry name" value="ADDB_N"/>
</dbReference>
<name>A0A3N5BIX7_9BACL</name>
<keyword evidence="5 11" id="KW-0347">Helicase</keyword>
<keyword evidence="3" id="KW-0227">DNA damage</keyword>
<keyword evidence="7" id="KW-0067">ATP-binding</keyword>
<dbReference type="PANTHER" id="PTHR30591">
    <property type="entry name" value="RECBCD ENZYME SUBUNIT RECC"/>
    <property type="match status" value="1"/>
</dbReference>
<evidence type="ECO:0000256" key="6">
    <source>
        <dbReference type="ARBA" id="ARBA00022839"/>
    </source>
</evidence>
<dbReference type="Pfam" id="PF12705">
    <property type="entry name" value="PDDEXK_1"/>
    <property type="match status" value="1"/>
</dbReference>
<dbReference type="Gene3D" id="3.90.320.10">
    <property type="match status" value="1"/>
</dbReference>
<dbReference type="Gene3D" id="3.40.50.300">
    <property type="entry name" value="P-loop containing nucleotide triphosphate hydrolases"/>
    <property type="match status" value="3"/>
</dbReference>
<dbReference type="Proteomes" id="UP000277108">
    <property type="component" value="Unassembled WGS sequence"/>
</dbReference>
<dbReference type="InterPro" id="IPR038726">
    <property type="entry name" value="PDDEXK_AddAB-type"/>
</dbReference>
<reference evidence="11 12" key="1">
    <citation type="submission" date="2018-11" db="EMBL/GenBank/DDBJ databases">
        <title>Genomic Encyclopedia of Type Strains, Phase IV (KMG-IV): sequencing the most valuable type-strain genomes for metagenomic binning, comparative biology and taxonomic classification.</title>
        <authorList>
            <person name="Goeker M."/>
        </authorList>
    </citation>
    <scope>NUCLEOTIDE SEQUENCE [LARGE SCALE GENOMIC DNA]</scope>
    <source>
        <strain evidence="11 12">DSM 29158</strain>
    </source>
</reference>
<keyword evidence="8" id="KW-0238">DNA-binding</keyword>
<evidence type="ECO:0000256" key="2">
    <source>
        <dbReference type="ARBA" id="ARBA00022741"/>
    </source>
</evidence>
<evidence type="ECO:0000256" key="7">
    <source>
        <dbReference type="ARBA" id="ARBA00022840"/>
    </source>
</evidence>
<dbReference type="AlphaFoldDB" id="A0A3N5BIX7"/>
<keyword evidence="12" id="KW-1185">Reference proteome</keyword>
<protein>
    <submittedName>
        <fullName evidence="11">DNA helicase/exodeoxyribonuclease V subunit B</fullName>
    </submittedName>
</protein>
<evidence type="ECO:0000256" key="5">
    <source>
        <dbReference type="ARBA" id="ARBA00022806"/>
    </source>
</evidence>
<evidence type="ECO:0000256" key="9">
    <source>
        <dbReference type="ARBA" id="ARBA00023204"/>
    </source>
</evidence>
<sequence length="1125" mass="131247">MLMKLYIGRSGTGKTKAILDEIQQQEQINPLGHPQILITPTQETFQLEQQLTEEDISGSVRTNVYHFGRLAYRVLSDLGVPLHDSLTDQGMTMLIQSIMTKHRHELKFFNDHVKYVGFSEQIKESIDEFNKYMVTPDDLYAMIEALDEHDEYYYYKYHDLALIYEQVEEALKDQFLYKEDILKQFAIHIEDSEYIRTSNIYIDSYHNFTDLEYYIIQLLIQHAQSVTIALTLDFNDKPLFRKTNETFNRLQHIGQTLQVDPLVTTFNKVYRHHQQTLNSIQHILDPTDSIEIENDGAIEVYSASNYEDEVLLAIRHIEKMITQYGYNYKDIGLLYRDSAYIPYIDRYFTKFEIPYATDVKKTMKNHPLITYVKKLISIIQNPYQYDAVFDMLKTGYLLPKLNHKDSIYRFEQYCLIHHFTFNRWTTEALFKHSNYTTEMLKHMNQLKNAILYQIDPVIEQYRSMKTSNEITIYKLVEWIYHSINQEEVVEHIQQMIQLEQQAGDHFNRFDETQQAYDGLIELLDELTLLDEHSMTVDTFLDILLAGLNSLTFSDIPQTLDEVSIGTMDLAKISNKPIVILIGVNQNVLPSATLDTAIINTKDKEILSNNDINISPSQSVLSLDEKFVFYYAMTRATDKVFVSFAEGNQNNESVGPSFYIQQLIQSINGLKIQSFNIIKEKYLTEYIFTIASAKHYLKDVIQIKGQQSSEQFLKYMSQQHKALYDDVINSFHYINEAIPLSTEQARALYGESFEASVSRLEMFNGCQFKHYMQYALKAYPVEPIQLDQKQTGLLYHYVMDKMLKELPIETLTKDELKVNVREYISQFIEQNFRMIVQTSKDIHLIQRLEALLIENMKAIQVQLKQSNFKPSLFEAKFGVAEQLKGPSYTVEDQSNINVTLKGQIDRVDMYQDDHDKLHSFVIDYKSSDQSLDYKKLFEGHQMQLTTYLKTVLSQHDDQTIVPIGLAYYHVNSGHKHISTLNELPKTNDLDKSHMKKFRFDGVFVSDAEILKQLDAHLKDEQKGLFIAQSIKKDGTLSQQGRHVPLDFIYKMLEVNDYNIEQAVSNIYHGKTSIHPLKDGQRTVCSMCDFKESCHIDITLKGNRYNKITHSNKTAKEKIEQWGEVDE</sequence>
<evidence type="ECO:0000256" key="3">
    <source>
        <dbReference type="ARBA" id="ARBA00022763"/>
    </source>
</evidence>
<evidence type="ECO:0000256" key="1">
    <source>
        <dbReference type="ARBA" id="ARBA00022722"/>
    </source>
</evidence>
<accession>A0A3N5BIX7</accession>
<dbReference type="GO" id="GO:0006310">
    <property type="term" value="P:DNA recombination"/>
    <property type="evidence" value="ECO:0007669"/>
    <property type="project" value="TreeGrafter"/>
</dbReference>
<organism evidence="11 12">
    <name type="scientific">Abyssicoccus albus</name>
    <dbReference type="NCBI Taxonomy" id="1817405"/>
    <lineage>
        <taxon>Bacteria</taxon>
        <taxon>Bacillati</taxon>
        <taxon>Bacillota</taxon>
        <taxon>Bacilli</taxon>
        <taxon>Bacillales</taxon>
        <taxon>Abyssicoccaceae</taxon>
    </lineage>
</organism>
<dbReference type="SUPFAM" id="SSF52540">
    <property type="entry name" value="P-loop containing nucleoside triphosphate hydrolases"/>
    <property type="match status" value="1"/>
</dbReference>
<dbReference type="InterPro" id="IPR014017">
    <property type="entry name" value="DNA_helicase_UvrD-like_C"/>
</dbReference>
<dbReference type="EMBL" id="RKRK01000002">
    <property type="protein sequence ID" value="RPF57587.1"/>
    <property type="molecule type" value="Genomic_DNA"/>
</dbReference>
<comment type="caution">
    <text evidence="11">The sequence shown here is derived from an EMBL/GenBank/DDBJ whole genome shotgun (WGS) entry which is preliminary data.</text>
</comment>
<dbReference type="InterPro" id="IPR011604">
    <property type="entry name" value="PDDEXK-like_dom_sf"/>
</dbReference>
<dbReference type="GO" id="GO:0003677">
    <property type="term" value="F:DNA binding"/>
    <property type="evidence" value="ECO:0007669"/>
    <property type="project" value="UniProtKB-KW"/>
</dbReference>
<dbReference type="Pfam" id="PF21445">
    <property type="entry name" value="ADDB_N"/>
    <property type="match status" value="1"/>
</dbReference>
<keyword evidence="2" id="KW-0547">Nucleotide-binding</keyword>